<comment type="subcellular location">
    <subcellularLocation>
        <location evidence="2">Endomembrane system</location>
        <topology evidence="2">Multi-pass membrane protein</topology>
    </subcellularLocation>
</comment>
<comment type="catalytic activity">
    <reaction evidence="12">
        <text>9-(9Z-octadecenoyloxy)-octadecanoate + H2O = 9-hydroxy-octadecanoate + (9Z)-octadecenoate + H(+)</text>
        <dbReference type="Rhea" id="RHEA:52048"/>
        <dbReference type="ChEBI" id="CHEBI:15377"/>
        <dbReference type="ChEBI" id="CHEBI:15378"/>
        <dbReference type="ChEBI" id="CHEBI:30823"/>
        <dbReference type="ChEBI" id="CHEBI:136282"/>
        <dbReference type="ChEBI" id="CHEBI:136286"/>
    </reaction>
    <physiologicalReaction direction="left-to-right" evidence="12">
        <dbReference type="Rhea" id="RHEA:52049"/>
    </physiologicalReaction>
</comment>
<evidence type="ECO:0000256" key="16">
    <source>
        <dbReference type="ARBA" id="ARBA00049428"/>
    </source>
</evidence>
<comment type="catalytic activity">
    <reaction evidence="9">
        <text>9-hexadecanoyloxy-octadecanoate + H2O = 9-hydroxy-octadecanoate + hexadecanoate + H(+)</text>
        <dbReference type="Rhea" id="RHEA:52052"/>
        <dbReference type="ChEBI" id="CHEBI:7896"/>
        <dbReference type="ChEBI" id="CHEBI:15377"/>
        <dbReference type="ChEBI" id="CHEBI:15378"/>
        <dbReference type="ChEBI" id="CHEBI:83670"/>
        <dbReference type="ChEBI" id="CHEBI:136286"/>
    </reaction>
    <physiologicalReaction direction="left-to-right" evidence="9">
        <dbReference type="Rhea" id="RHEA:52053"/>
    </physiologicalReaction>
</comment>
<evidence type="ECO:0000256" key="15">
    <source>
        <dbReference type="ARBA" id="ARBA00049322"/>
    </source>
</evidence>
<comment type="catalytic activity">
    <reaction evidence="8">
        <text>13-octadecanoyloxy-octadecanoate + H2O = 13-hydroxy-octadecanoate + octadecanoate + H(+)</text>
        <dbReference type="Rhea" id="RHEA:52084"/>
        <dbReference type="ChEBI" id="CHEBI:15377"/>
        <dbReference type="ChEBI" id="CHEBI:15378"/>
        <dbReference type="ChEBI" id="CHEBI:25629"/>
        <dbReference type="ChEBI" id="CHEBI:136304"/>
        <dbReference type="ChEBI" id="CHEBI:136335"/>
    </reaction>
    <physiologicalReaction direction="left-to-right" evidence="8">
        <dbReference type="Rhea" id="RHEA:52085"/>
    </physiologicalReaction>
</comment>
<comment type="catalytic activity">
    <reaction evidence="15">
        <text>13-(9Z-hexadecenoyloxy)-octadecanoate + H2O = 13-hydroxy-octadecanoate + (9Z)-hexadecenoate + H(+)</text>
        <dbReference type="Rhea" id="RHEA:52076"/>
        <dbReference type="ChEBI" id="CHEBI:15377"/>
        <dbReference type="ChEBI" id="CHEBI:15378"/>
        <dbReference type="ChEBI" id="CHEBI:32372"/>
        <dbReference type="ChEBI" id="CHEBI:136304"/>
        <dbReference type="ChEBI" id="CHEBI:136315"/>
    </reaction>
    <physiologicalReaction direction="left-to-right" evidence="15">
        <dbReference type="Rhea" id="RHEA:52077"/>
    </physiologicalReaction>
</comment>
<feature type="transmembrane region" description="Helical" evidence="17">
    <location>
        <begin position="94"/>
        <end position="113"/>
    </location>
</feature>
<proteinExistence type="inferred from homology"/>
<reference evidence="18 19" key="1">
    <citation type="submission" date="2020-10" db="EMBL/GenBank/DDBJ databases">
        <title>Pygocentrus nattereri (red-bellied piranha) genome, fPygNat1, primary haplotype.</title>
        <authorList>
            <person name="Myers G."/>
            <person name="Meyer A."/>
            <person name="Karagic N."/>
            <person name="Pippel M."/>
            <person name="Winkler S."/>
            <person name="Tracey A."/>
            <person name="Wood J."/>
            <person name="Formenti G."/>
            <person name="Howe K."/>
            <person name="Fedrigo O."/>
            <person name="Jarvis E.D."/>
        </authorList>
    </citation>
    <scope>NUCLEOTIDE SEQUENCE [LARGE SCALE GENOMIC DNA]</scope>
</reference>
<dbReference type="GO" id="GO:0012505">
    <property type="term" value="C:endomembrane system"/>
    <property type="evidence" value="ECO:0007669"/>
    <property type="project" value="UniProtKB-SubCell"/>
</dbReference>
<accession>A0A3B4BN98</accession>
<dbReference type="OMA" id="TGIWLYP"/>
<evidence type="ECO:0000256" key="4">
    <source>
        <dbReference type="ARBA" id="ARBA00022692"/>
    </source>
</evidence>
<keyword evidence="4 17" id="KW-0812">Transmembrane</keyword>
<evidence type="ECO:0000256" key="9">
    <source>
        <dbReference type="ARBA" id="ARBA00047863"/>
    </source>
</evidence>
<keyword evidence="6 17" id="KW-0472">Membrane</keyword>
<evidence type="ECO:0000256" key="12">
    <source>
        <dbReference type="ARBA" id="ARBA00048800"/>
    </source>
</evidence>
<evidence type="ECO:0000313" key="19">
    <source>
        <dbReference type="Proteomes" id="UP001501920"/>
    </source>
</evidence>
<evidence type="ECO:0000256" key="7">
    <source>
        <dbReference type="ARBA" id="ARBA00047368"/>
    </source>
</evidence>
<evidence type="ECO:0008006" key="20">
    <source>
        <dbReference type="Google" id="ProtNLM"/>
    </source>
</evidence>
<comment type="catalytic activity">
    <reaction evidence="11">
        <text>12-(9Z-octadecenoyloxy)-octadecanoate + H2O = 12-hydroxyoctadecanoate + (9Z)-octadecenoate + H(+)</text>
        <dbReference type="Rhea" id="RHEA:52060"/>
        <dbReference type="ChEBI" id="CHEBI:15377"/>
        <dbReference type="ChEBI" id="CHEBI:15378"/>
        <dbReference type="ChEBI" id="CHEBI:30823"/>
        <dbReference type="ChEBI" id="CHEBI:84201"/>
        <dbReference type="ChEBI" id="CHEBI:136302"/>
    </reaction>
    <physiologicalReaction direction="left-to-right" evidence="11">
        <dbReference type="Rhea" id="RHEA:52061"/>
    </physiologicalReaction>
</comment>
<name>A0A3B4BN98_PYGNA</name>
<feature type="transmembrane region" description="Helical" evidence="17">
    <location>
        <begin position="125"/>
        <end position="149"/>
    </location>
</feature>
<feature type="transmembrane region" description="Helical" evidence="17">
    <location>
        <begin position="21"/>
        <end position="43"/>
    </location>
</feature>
<dbReference type="GeneTree" id="ENSGT00940000158284"/>
<evidence type="ECO:0000256" key="13">
    <source>
        <dbReference type="ARBA" id="ARBA00049221"/>
    </source>
</evidence>
<feature type="transmembrane region" description="Helical" evidence="17">
    <location>
        <begin position="63"/>
        <end position="82"/>
    </location>
</feature>
<evidence type="ECO:0000256" key="14">
    <source>
        <dbReference type="ARBA" id="ARBA00049296"/>
    </source>
</evidence>
<keyword evidence="5 17" id="KW-1133">Transmembrane helix</keyword>
<keyword evidence="19" id="KW-1185">Reference proteome</keyword>
<dbReference type="GO" id="GO:0016020">
    <property type="term" value="C:membrane"/>
    <property type="evidence" value="ECO:0007669"/>
    <property type="project" value="InterPro"/>
</dbReference>
<evidence type="ECO:0000256" key="1">
    <source>
        <dbReference type="ARBA" id="ARBA00000923"/>
    </source>
</evidence>
<comment type="similarity">
    <text evidence="3">Belongs to the AIG1 family.</text>
</comment>
<comment type="catalytic activity">
    <reaction evidence="10">
        <text>12-octadecanoyloxy-octadecanoate + H2O = 12-hydroxyoctadecanoate + octadecanoate + H(+)</text>
        <dbReference type="Rhea" id="RHEA:52080"/>
        <dbReference type="ChEBI" id="CHEBI:15377"/>
        <dbReference type="ChEBI" id="CHEBI:15378"/>
        <dbReference type="ChEBI" id="CHEBI:25629"/>
        <dbReference type="ChEBI" id="CHEBI:84201"/>
        <dbReference type="ChEBI" id="CHEBI:136330"/>
    </reaction>
    <physiologicalReaction direction="left-to-right" evidence="10">
        <dbReference type="Rhea" id="RHEA:52081"/>
    </physiologicalReaction>
</comment>
<dbReference type="InterPro" id="IPR006838">
    <property type="entry name" value="ADTRP_AIG1"/>
</dbReference>
<evidence type="ECO:0000256" key="2">
    <source>
        <dbReference type="ARBA" id="ARBA00004127"/>
    </source>
</evidence>
<dbReference type="Pfam" id="PF04750">
    <property type="entry name" value="Far-17a_AIG1"/>
    <property type="match status" value="1"/>
</dbReference>
<comment type="catalytic activity">
    <reaction evidence="1">
        <text>9-(9Z-hexadecenoyloxy)-octadecanoate + H2O = (9Z)-hexadecenoate + 9-hydroxy-octadecanoate + H(+)</text>
        <dbReference type="Rhea" id="RHEA:52068"/>
        <dbReference type="ChEBI" id="CHEBI:15377"/>
        <dbReference type="ChEBI" id="CHEBI:15378"/>
        <dbReference type="ChEBI" id="CHEBI:32372"/>
        <dbReference type="ChEBI" id="CHEBI:136286"/>
        <dbReference type="ChEBI" id="CHEBI:136309"/>
    </reaction>
    <physiologicalReaction direction="left-to-right" evidence="1">
        <dbReference type="Rhea" id="RHEA:52069"/>
    </physiologicalReaction>
</comment>
<reference evidence="18" key="3">
    <citation type="submission" date="2025-09" db="UniProtKB">
        <authorList>
            <consortium name="Ensembl"/>
        </authorList>
    </citation>
    <scope>IDENTIFICATION</scope>
</reference>
<evidence type="ECO:0000256" key="5">
    <source>
        <dbReference type="ARBA" id="ARBA00022989"/>
    </source>
</evidence>
<comment type="catalytic activity">
    <reaction evidence="13">
        <text>9-octadecanoyloxy-octadecanoate + H2O = 9-hydroxy-octadecanoate + octadecanoate + H(+)</text>
        <dbReference type="Rhea" id="RHEA:52096"/>
        <dbReference type="ChEBI" id="CHEBI:15377"/>
        <dbReference type="ChEBI" id="CHEBI:15378"/>
        <dbReference type="ChEBI" id="CHEBI:25629"/>
        <dbReference type="ChEBI" id="CHEBI:136286"/>
        <dbReference type="ChEBI" id="CHEBI:136373"/>
    </reaction>
    <physiologicalReaction direction="left-to-right" evidence="13">
        <dbReference type="Rhea" id="RHEA:52097"/>
    </physiologicalReaction>
</comment>
<organism evidence="18 19">
    <name type="scientific">Pygocentrus nattereri</name>
    <name type="common">Red-bellied piranha</name>
    <dbReference type="NCBI Taxonomy" id="42514"/>
    <lineage>
        <taxon>Eukaryota</taxon>
        <taxon>Metazoa</taxon>
        <taxon>Chordata</taxon>
        <taxon>Craniata</taxon>
        <taxon>Vertebrata</taxon>
        <taxon>Euteleostomi</taxon>
        <taxon>Actinopterygii</taxon>
        <taxon>Neopterygii</taxon>
        <taxon>Teleostei</taxon>
        <taxon>Ostariophysi</taxon>
        <taxon>Characiformes</taxon>
        <taxon>Characoidei</taxon>
        <taxon>Pygocentrus</taxon>
    </lineage>
</organism>
<reference evidence="18" key="2">
    <citation type="submission" date="2025-08" db="UniProtKB">
        <authorList>
            <consortium name="Ensembl"/>
        </authorList>
    </citation>
    <scope>IDENTIFICATION</scope>
</reference>
<dbReference type="PANTHER" id="PTHR10989">
    <property type="entry name" value="ANDROGEN-INDUCED PROTEIN 1-RELATED"/>
    <property type="match status" value="1"/>
</dbReference>
<evidence type="ECO:0000256" key="3">
    <source>
        <dbReference type="ARBA" id="ARBA00009300"/>
    </source>
</evidence>
<evidence type="ECO:0000256" key="17">
    <source>
        <dbReference type="SAM" id="Phobius"/>
    </source>
</evidence>
<dbReference type="AlphaFoldDB" id="A0A3B4BN98"/>
<evidence type="ECO:0000256" key="8">
    <source>
        <dbReference type="ARBA" id="ARBA00047427"/>
    </source>
</evidence>
<evidence type="ECO:0000313" key="18">
    <source>
        <dbReference type="Ensembl" id="ENSPNAP00000001048.2"/>
    </source>
</evidence>
<sequence length="161" mass="18784">MFVKHSESDQLFTLYYGLNNVFFHDILIMFVPPKLLVLLFWGIFIYDRQIIYPTSLDGFFLPWANHAMHTLVLPILLGEVMLEQHIYPKTRNGLAALSVVGFLYSSWVIWVYMSVGIWVYPLLGLFSTTGLIVFFVSHICVVIMLYFLGQTLNFKIWGKHR</sequence>
<evidence type="ECO:0000256" key="11">
    <source>
        <dbReference type="ARBA" id="ARBA00048701"/>
    </source>
</evidence>
<comment type="catalytic activity">
    <reaction evidence="16">
        <text>12-(9Z-hexadecenoyloxy)-octadecanoate + H2O = 12-hydroxyoctadecanoate + (9Z)-hexadecenoate + H(+)</text>
        <dbReference type="Rhea" id="RHEA:52072"/>
        <dbReference type="ChEBI" id="CHEBI:15377"/>
        <dbReference type="ChEBI" id="CHEBI:15378"/>
        <dbReference type="ChEBI" id="CHEBI:32372"/>
        <dbReference type="ChEBI" id="CHEBI:84201"/>
        <dbReference type="ChEBI" id="CHEBI:136312"/>
    </reaction>
    <physiologicalReaction direction="left-to-right" evidence="16">
        <dbReference type="Rhea" id="RHEA:52073"/>
    </physiologicalReaction>
</comment>
<dbReference type="PANTHER" id="PTHR10989:SF19">
    <property type="entry name" value="ANDROGEN-DEPENDENT TFPI-REGULATING PROTEIN-LIKE"/>
    <property type="match status" value="1"/>
</dbReference>
<comment type="catalytic activity">
    <reaction evidence="14">
        <text>13-(9Z-octadecenoyloxy)-octadecanoate + H2O = 13-hydroxy-octadecanoate + (9Z)-octadecenoate + H(+)</text>
        <dbReference type="Rhea" id="RHEA:52064"/>
        <dbReference type="ChEBI" id="CHEBI:15377"/>
        <dbReference type="ChEBI" id="CHEBI:15378"/>
        <dbReference type="ChEBI" id="CHEBI:30823"/>
        <dbReference type="ChEBI" id="CHEBI:136303"/>
        <dbReference type="ChEBI" id="CHEBI:136304"/>
    </reaction>
    <physiologicalReaction direction="left-to-right" evidence="14">
        <dbReference type="Rhea" id="RHEA:52065"/>
    </physiologicalReaction>
</comment>
<dbReference type="Proteomes" id="UP001501920">
    <property type="component" value="Chromosome 5"/>
</dbReference>
<comment type="catalytic activity">
    <reaction evidence="7">
        <text>12-hexadecanoyloxy-octadecanoate + H2O = 12-hydroxyoctadecanoate + hexadecanoate + H(+)</text>
        <dbReference type="Rhea" id="RHEA:52056"/>
        <dbReference type="ChEBI" id="CHEBI:7896"/>
        <dbReference type="ChEBI" id="CHEBI:15377"/>
        <dbReference type="ChEBI" id="CHEBI:15378"/>
        <dbReference type="ChEBI" id="CHEBI:83677"/>
        <dbReference type="ChEBI" id="CHEBI:84201"/>
    </reaction>
    <physiologicalReaction direction="left-to-right" evidence="7">
        <dbReference type="Rhea" id="RHEA:52057"/>
    </physiologicalReaction>
</comment>
<protein>
    <recommendedName>
        <fullName evidence="20">Androgen-dependent TFPI-regulating protein</fullName>
    </recommendedName>
</protein>
<evidence type="ECO:0000256" key="6">
    <source>
        <dbReference type="ARBA" id="ARBA00023136"/>
    </source>
</evidence>
<evidence type="ECO:0000256" key="10">
    <source>
        <dbReference type="ARBA" id="ARBA00048680"/>
    </source>
</evidence>
<dbReference type="Ensembl" id="ENSPNAT00000012816.2">
    <property type="protein sequence ID" value="ENSPNAP00000001048.2"/>
    <property type="gene ID" value="ENSPNAG00000007913.2"/>
</dbReference>
<dbReference type="STRING" id="42514.ENSPNAP00000001048"/>